<dbReference type="EMBL" id="JAOZYB010000112">
    <property type="protein sequence ID" value="MEB3961825.1"/>
    <property type="molecule type" value="Genomic_DNA"/>
</dbReference>
<name>A0ABU6CAU0_9ACTN</name>
<gene>
    <name evidence="2" type="ORF">OKJ48_16455</name>
</gene>
<feature type="region of interest" description="Disordered" evidence="1">
    <location>
        <begin position="73"/>
        <end position="98"/>
    </location>
</feature>
<accession>A0ABU6CAU0</accession>
<proteinExistence type="predicted"/>
<sequence>MHGDLNERQQAVLGWVGQGCPDGVWPDSTFKVSAQALQNRGLINITKRRGHWSAHLTDKGRQKLADRGICPVEQNAAPPEQPRRKPAPPRPKTAPGARTNYTDQLLEELAANDGCLIKPIESGPHAVNWTSRVNTARKSGKIPRTQELYAYRTHRGYEIKLVDIPGWRLAELTPLPVPARLTKPHSLVAALQQRPQPMGLTKSIQGRALRIIHALITATETQGHKAALGTTQGAPPPHRRRSAPPHFTITAQGESVGFLVLQEQDRSEHIPTDKELADAKKHSWMRIARFDYTPSNRLRFILRGGSPHRASEWADLPDRPLEDQLAEIAQEVGLRGEAAARKRLADQQAREAQHRRWETAMEEARAAYAHAYRVKHLEEQADAWHQTKRLTEYVTAVRDHATSLPPGQEKTETEAWLAFADARLQQLTESAAAPKLPSPPKPSGDDLMPFLGHWSPYGPRSY</sequence>
<keyword evidence="3" id="KW-1185">Reference proteome</keyword>
<evidence type="ECO:0000256" key="1">
    <source>
        <dbReference type="SAM" id="MobiDB-lite"/>
    </source>
</evidence>
<feature type="region of interest" description="Disordered" evidence="1">
    <location>
        <begin position="431"/>
        <end position="450"/>
    </location>
</feature>
<evidence type="ECO:0000313" key="2">
    <source>
        <dbReference type="EMBL" id="MEB3961825.1"/>
    </source>
</evidence>
<dbReference type="Proteomes" id="UP001352223">
    <property type="component" value="Unassembled WGS sequence"/>
</dbReference>
<protein>
    <recommendedName>
        <fullName evidence="4">PE-PGRS family protein</fullName>
    </recommendedName>
</protein>
<evidence type="ECO:0000313" key="3">
    <source>
        <dbReference type="Proteomes" id="UP001352223"/>
    </source>
</evidence>
<reference evidence="2 3" key="1">
    <citation type="submission" date="2022-10" db="EMBL/GenBank/DDBJ databases">
        <authorList>
            <person name="Xie J."/>
            <person name="Shen N."/>
        </authorList>
    </citation>
    <scope>NUCLEOTIDE SEQUENCE [LARGE SCALE GENOMIC DNA]</scope>
    <source>
        <strain evidence="2 3">DSM 41681</strain>
    </source>
</reference>
<dbReference type="RefSeq" id="WP_324769183.1">
    <property type="nucleotide sequence ID" value="NZ_BAAATS010000027.1"/>
</dbReference>
<organism evidence="2 3">
    <name type="scientific">Streptomyces kunmingensis</name>
    <dbReference type="NCBI Taxonomy" id="68225"/>
    <lineage>
        <taxon>Bacteria</taxon>
        <taxon>Bacillati</taxon>
        <taxon>Actinomycetota</taxon>
        <taxon>Actinomycetes</taxon>
        <taxon>Kitasatosporales</taxon>
        <taxon>Streptomycetaceae</taxon>
        <taxon>Streptomyces</taxon>
    </lineage>
</organism>
<evidence type="ECO:0008006" key="4">
    <source>
        <dbReference type="Google" id="ProtNLM"/>
    </source>
</evidence>
<comment type="caution">
    <text evidence="2">The sequence shown here is derived from an EMBL/GenBank/DDBJ whole genome shotgun (WGS) entry which is preliminary data.</text>
</comment>